<dbReference type="VEuPathDB" id="VectorBase:LDEU006625"/>
<dbReference type="PANTHER" id="PTHR24322">
    <property type="entry name" value="PKSB"/>
    <property type="match status" value="1"/>
</dbReference>
<dbReference type="EMBL" id="NCKV01003730">
    <property type="protein sequence ID" value="RWS25417.1"/>
    <property type="molecule type" value="Genomic_DNA"/>
</dbReference>
<dbReference type="InterPro" id="IPR036291">
    <property type="entry name" value="NAD(P)-bd_dom_sf"/>
</dbReference>
<evidence type="ECO:0000256" key="12">
    <source>
        <dbReference type="RuleBase" id="RU000363"/>
    </source>
</evidence>
<evidence type="ECO:0000256" key="10">
    <source>
        <dbReference type="ARBA" id="ARBA00068717"/>
    </source>
</evidence>
<dbReference type="STRING" id="299467.A0A443SD38"/>
<dbReference type="GO" id="GO:0005811">
    <property type="term" value="C:lipid droplet"/>
    <property type="evidence" value="ECO:0007669"/>
    <property type="project" value="TreeGrafter"/>
</dbReference>
<dbReference type="InterPro" id="IPR002347">
    <property type="entry name" value="SDR_fam"/>
</dbReference>
<name>A0A443SD38_9ACAR</name>
<dbReference type="PRINTS" id="PR00081">
    <property type="entry name" value="GDHRDH"/>
</dbReference>
<evidence type="ECO:0000256" key="5">
    <source>
        <dbReference type="ARBA" id="ARBA00022989"/>
    </source>
</evidence>
<comment type="function">
    <text evidence="9">Catalyzes the reduction of all-trans-retinal to all-trans-retinol in the presence of NADPH.</text>
</comment>
<keyword evidence="8" id="KW-0472">Membrane</keyword>
<dbReference type="GO" id="GO:0016020">
    <property type="term" value="C:membrane"/>
    <property type="evidence" value="ECO:0007669"/>
    <property type="project" value="UniProtKB-SubCell"/>
</dbReference>
<reference evidence="13 14" key="1">
    <citation type="journal article" date="2018" name="Gigascience">
        <title>Genomes of trombidid mites reveal novel predicted allergens and laterally-transferred genes associated with secondary metabolism.</title>
        <authorList>
            <person name="Dong X."/>
            <person name="Chaisiri K."/>
            <person name="Xia D."/>
            <person name="Armstrong S.D."/>
            <person name="Fang Y."/>
            <person name="Donnelly M.J."/>
            <person name="Kadowaki T."/>
            <person name="McGarry J.W."/>
            <person name="Darby A.C."/>
            <person name="Makepeace B.L."/>
        </authorList>
    </citation>
    <scope>NUCLEOTIDE SEQUENCE [LARGE SCALE GENOMIC DNA]</scope>
    <source>
        <strain evidence="13">UoL-UT</strain>
    </source>
</reference>
<sequence>MFLFLFNAFVFVFECSRLLINISFAFFEFFVSCVWKASRKSVEHEIVLITGAGSGIGKQLSIEFARLGAILVLWDINKEKCEQTAAEIKRNGGVCYCYTVDVSIFDEVEQTSLKVRQGIGDVYLLINNAAVFNCATLLNLSPRDIKKAINTNLMSHFWTTKCFLPQMIKRGKGHIVAISSNMGLYGRCYLTDYSATKFGINGFMEALDDELRVKQKNDIFLTTVCPSAIDTGLSTPRETRFPKLLPVMTVEYACKVIVDGILRDKRSIIFPTGFKLYYYILR</sequence>
<comment type="caution">
    <text evidence="13">The sequence shown here is derived from an EMBL/GenBank/DDBJ whole genome shotgun (WGS) entry which is preliminary data.</text>
</comment>
<proteinExistence type="inferred from homology"/>
<dbReference type="Pfam" id="PF00106">
    <property type="entry name" value="adh_short"/>
    <property type="match status" value="1"/>
</dbReference>
<dbReference type="CDD" id="cd05339">
    <property type="entry name" value="17beta-HSDXI-like_SDR_c"/>
    <property type="match status" value="1"/>
</dbReference>
<organism evidence="13 14">
    <name type="scientific">Leptotrombidium deliense</name>
    <dbReference type="NCBI Taxonomy" id="299467"/>
    <lineage>
        <taxon>Eukaryota</taxon>
        <taxon>Metazoa</taxon>
        <taxon>Ecdysozoa</taxon>
        <taxon>Arthropoda</taxon>
        <taxon>Chelicerata</taxon>
        <taxon>Arachnida</taxon>
        <taxon>Acari</taxon>
        <taxon>Acariformes</taxon>
        <taxon>Trombidiformes</taxon>
        <taxon>Prostigmata</taxon>
        <taxon>Anystina</taxon>
        <taxon>Parasitengona</taxon>
        <taxon>Trombiculoidea</taxon>
        <taxon>Trombiculidae</taxon>
        <taxon>Leptotrombidium</taxon>
    </lineage>
</organism>
<dbReference type="Proteomes" id="UP000288716">
    <property type="component" value="Unassembled WGS sequence"/>
</dbReference>
<keyword evidence="14" id="KW-1185">Reference proteome</keyword>
<evidence type="ECO:0000313" key="13">
    <source>
        <dbReference type="EMBL" id="RWS25417.1"/>
    </source>
</evidence>
<comment type="similarity">
    <text evidence="2 12">Belongs to the short-chain dehydrogenases/reductases (SDR) family.</text>
</comment>
<evidence type="ECO:0000256" key="1">
    <source>
        <dbReference type="ARBA" id="ARBA00004141"/>
    </source>
</evidence>
<accession>A0A443SD38</accession>
<evidence type="ECO:0000256" key="6">
    <source>
        <dbReference type="ARBA" id="ARBA00023002"/>
    </source>
</evidence>
<dbReference type="GO" id="GO:0052650">
    <property type="term" value="F:all-trans-retinol dehydrogenase (NADP+) activity"/>
    <property type="evidence" value="ECO:0007669"/>
    <property type="project" value="UniProtKB-ARBA"/>
</dbReference>
<dbReference type="Gene3D" id="3.40.50.720">
    <property type="entry name" value="NAD(P)-binding Rossmann-like Domain"/>
    <property type="match status" value="1"/>
</dbReference>
<evidence type="ECO:0000256" key="11">
    <source>
        <dbReference type="ARBA" id="ARBA00082544"/>
    </source>
</evidence>
<dbReference type="SUPFAM" id="SSF51735">
    <property type="entry name" value="NAD(P)-binding Rossmann-fold domains"/>
    <property type="match status" value="1"/>
</dbReference>
<comment type="subcellular location">
    <subcellularLocation>
        <location evidence="1">Membrane</location>
        <topology evidence="1">Multi-pass membrane protein</topology>
    </subcellularLocation>
</comment>
<evidence type="ECO:0000256" key="3">
    <source>
        <dbReference type="ARBA" id="ARBA00022692"/>
    </source>
</evidence>
<keyword evidence="6" id="KW-0560">Oxidoreductase</keyword>
<evidence type="ECO:0000256" key="9">
    <source>
        <dbReference type="ARBA" id="ARBA00059620"/>
    </source>
</evidence>
<keyword evidence="4" id="KW-0521">NADP</keyword>
<keyword evidence="7" id="KW-0443">Lipid metabolism</keyword>
<dbReference type="OrthoDB" id="5840532at2759"/>
<protein>
    <recommendedName>
        <fullName evidence="10">Short-chain dehydrogenase/reductase 3</fullName>
    </recommendedName>
    <alternativeName>
        <fullName evidence="11">Retinal short-chain dehydrogenase/reductase 1</fullName>
    </alternativeName>
</protein>
<evidence type="ECO:0000256" key="4">
    <source>
        <dbReference type="ARBA" id="ARBA00022857"/>
    </source>
</evidence>
<keyword evidence="3" id="KW-0812">Transmembrane</keyword>
<dbReference type="PRINTS" id="PR00080">
    <property type="entry name" value="SDRFAMILY"/>
</dbReference>
<evidence type="ECO:0000313" key="14">
    <source>
        <dbReference type="Proteomes" id="UP000288716"/>
    </source>
</evidence>
<evidence type="ECO:0000256" key="8">
    <source>
        <dbReference type="ARBA" id="ARBA00023136"/>
    </source>
</evidence>
<evidence type="ECO:0000256" key="7">
    <source>
        <dbReference type="ARBA" id="ARBA00023098"/>
    </source>
</evidence>
<keyword evidence="5" id="KW-1133">Transmembrane helix</keyword>
<evidence type="ECO:0000256" key="2">
    <source>
        <dbReference type="ARBA" id="ARBA00006484"/>
    </source>
</evidence>
<dbReference type="AlphaFoldDB" id="A0A443SD38"/>
<gene>
    <name evidence="13" type="ORF">B4U80_02075</name>
</gene>
<dbReference type="PANTHER" id="PTHR24322:SF736">
    <property type="entry name" value="RETINOL DEHYDROGENASE 10"/>
    <property type="match status" value="1"/>
</dbReference>
<dbReference type="FunFam" id="3.40.50.720:FF:000131">
    <property type="entry name" value="Short-chain dehydrogenase/reductase 3"/>
    <property type="match status" value="1"/>
</dbReference>